<feature type="compositionally biased region" description="Low complexity" evidence="1">
    <location>
        <begin position="30"/>
        <end position="49"/>
    </location>
</feature>
<sequence length="105" mass="11483">MLNRSKQSQQQPSPVPKVKVLGSSSVSIESSATVNTSTDSSAATMTTVTDDTENEDSVDNPVRCVRYHWSPATDCYSFLYFFLVNKNNIFSIGQNGGRGVQLFPV</sequence>
<feature type="region of interest" description="Disordered" evidence="1">
    <location>
        <begin position="1"/>
        <end position="20"/>
    </location>
</feature>
<reference evidence="2" key="1">
    <citation type="submission" date="2018-04" db="EMBL/GenBank/DDBJ databases">
        <title>Transcriptome assembly of Sipha flava.</title>
        <authorList>
            <person name="Scully E.D."/>
            <person name="Geib S.M."/>
            <person name="Palmer N.A."/>
            <person name="Koch K."/>
            <person name="Bradshaw J."/>
            <person name="Heng-Moss T."/>
            <person name="Sarath G."/>
        </authorList>
    </citation>
    <scope>NUCLEOTIDE SEQUENCE</scope>
</reference>
<protein>
    <submittedName>
        <fullName evidence="2">Uncharacterized protein</fullName>
    </submittedName>
</protein>
<evidence type="ECO:0000313" key="2">
    <source>
        <dbReference type="EMBL" id="MBY83410.1"/>
    </source>
</evidence>
<evidence type="ECO:0000256" key="1">
    <source>
        <dbReference type="SAM" id="MobiDB-lite"/>
    </source>
</evidence>
<dbReference type="AlphaFoldDB" id="A0A2S2R0X1"/>
<accession>A0A2S2R0X1</accession>
<gene>
    <name evidence="2" type="ORF">g.59298</name>
</gene>
<dbReference type="EMBL" id="GGMS01014207">
    <property type="protein sequence ID" value="MBY83410.1"/>
    <property type="molecule type" value="Transcribed_RNA"/>
</dbReference>
<name>A0A2S2R0X1_9HEMI</name>
<organism evidence="2">
    <name type="scientific">Sipha flava</name>
    <name type="common">yellow sugarcane aphid</name>
    <dbReference type="NCBI Taxonomy" id="143950"/>
    <lineage>
        <taxon>Eukaryota</taxon>
        <taxon>Metazoa</taxon>
        <taxon>Ecdysozoa</taxon>
        <taxon>Arthropoda</taxon>
        <taxon>Hexapoda</taxon>
        <taxon>Insecta</taxon>
        <taxon>Pterygota</taxon>
        <taxon>Neoptera</taxon>
        <taxon>Paraneoptera</taxon>
        <taxon>Hemiptera</taxon>
        <taxon>Sternorrhyncha</taxon>
        <taxon>Aphidomorpha</taxon>
        <taxon>Aphidoidea</taxon>
        <taxon>Aphididae</taxon>
        <taxon>Sipha</taxon>
    </lineage>
</organism>
<proteinExistence type="predicted"/>
<feature type="region of interest" description="Disordered" evidence="1">
    <location>
        <begin position="30"/>
        <end position="57"/>
    </location>
</feature>